<dbReference type="FunFam" id="2.10.25.10:FF:000240">
    <property type="entry name" value="Vitamin K-dependent protein S"/>
    <property type="match status" value="1"/>
</dbReference>
<sequence>MQNSLSFITTSSGIVFCYSVHSLIIFPPLEDYLQTGPGSIYALSTRTYQIDNYVLPYYWNHSIFYDEAQGEMPYLYEKLYATEIDSYYDPDKKELNYIISAAIGKGSSDDECISGFRVSSNGIYCLDINECKSNPCLHICNNFPGGFSCQCLNGYTLDVDGESCIDVDECEMNLAYCTSSEECINSIGSYKCLIICREGYRRSDDELYCLDVNECEEDIHFCDQICINTIGSYSCECNAGYYLSSGTDCADVDECGSSDPPCSHTCVNAPGSFNCLCPEGYELINNTCL</sequence>
<dbReference type="Gene3D" id="2.40.155.10">
    <property type="entry name" value="Green fluorescent protein"/>
    <property type="match status" value="1"/>
</dbReference>
<evidence type="ECO:0000256" key="2">
    <source>
        <dbReference type="ARBA" id="ARBA00022525"/>
    </source>
</evidence>
<name>A0A4Y1ZNC5_ARAVE</name>
<keyword evidence="8" id="KW-1015">Disulfide bond</keyword>
<dbReference type="GO" id="GO:0005509">
    <property type="term" value="F:calcium ion binding"/>
    <property type="evidence" value="ECO:0007669"/>
    <property type="project" value="InterPro"/>
</dbReference>
<comment type="caution">
    <text evidence="10">Lacks conserved residue(s) required for the propagation of feature annotation.</text>
</comment>
<organism evidence="13 14">
    <name type="scientific">Araneus ventricosus</name>
    <name type="common">Orbweaver spider</name>
    <name type="synonym">Epeira ventricosa</name>
    <dbReference type="NCBI Taxonomy" id="182803"/>
    <lineage>
        <taxon>Eukaryota</taxon>
        <taxon>Metazoa</taxon>
        <taxon>Ecdysozoa</taxon>
        <taxon>Arthropoda</taxon>
        <taxon>Chelicerata</taxon>
        <taxon>Arachnida</taxon>
        <taxon>Araneae</taxon>
        <taxon>Araneomorphae</taxon>
        <taxon>Entelegynae</taxon>
        <taxon>Araneoidea</taxon>
        <taxon>Araneidae</taxon>
        <taxon>Araneus</taxon>
    </lineage>
</organism>
<dbReference type="PROSITE" id="PS50026">
    <property type="entry name" value="EGF_3"/>
    <property type="match status" value="3"/>
</dbReference>
<evidence type="ECO:0000256" key="6">
    <source>
        <dbReference type="ARBA" id="ARBA00022737"/>
    </source>
</evidence>
<dbReference type="EMBL" id="BGPR01076243">
    <property type="protein sequence ID" value="GBL60123.1"/>
    <property type="molecule type" value="Genomic_DNA"/>
</dbReference>
<evidence type="ECO:0000256" key="10">
    <source>
        <dbReference type="PROSITE-ProRule" id="PRU00076"/>
    </source>
</evidence>
<evidence type="ECO:0000313" key="13">
    <source>
        <dbReference type="EMBL" id="GBL60123.1"/>
    </source>
</evidence>
<dbReference type="SUPFAM" id="SSF57184">
    <property type="entry name" value="Growth factor receptor domain"/>
    <property type="match status" value="1"/>
</dbReference>
<keyword evidence="9" id="KW-0325">Glycoprotein</keyword>
<dbReference type="InterPro" id="IPR052080">
    <property type="entry name" value="vWF_C/EGF_Fibrillin"/>
</dbReference>
<evidence type="ECO:0000256" key="8">
    <source>
        <dbReference type="ARBA" id="ARBA00023157"/>
    </source>
</evidence>
<dbReference type="InterPro" id="IPR009030">
    <property type="entry name" value="Growth_fac_rcpt_cys_sf"/>
</dbReference>
<dbReference type="InterPro" id="IPR006605">
    <property type="entry name" value="G2_nidogen/fibulin_G2F"/>
</dbReference>
<dbReference type="InterPro" id="IPR009017">
    <property type="entry name" value="GFP"/>
</dbReference>
<evidence type="ECO:0000256" key="4">
    <source>
        <dbReference type="ARBA" id="ARBA00022536"/>
    </source>
</evidence>
<dbReference type="InterPro" id="IPR001881">
    <property type="entry name" value="EGF-like_Ca-bd_dom"/>
</dbReference>
<keyword evidence="6" id="KW-0677">Repeat</keyword>
<dbReference type="SUPFAM" id="SSF54511">
    <property type="entry name" value="GFP-like"/>
    <property type="match status" value="1"/>
</dbReference>
<dbReference type="PROSITE" id="PS00010">
    <property type="entry name" value="ASX_HYDROXYL"/>
    <property type="match status" value="3"/>
</dbReference>
<protein>
    <submittedName>
        <fullName evidence="13">Hemicentin-1</fullName>
    </submittedName>
</protein>
<evidence type="ECO:0000259" key="11">
    <source>
        <dbReference type="PROSITE" id="PS50026"/>
    </source>
</evidence>
<keyword evidence="3" id="KW-0272">Extracellular matrix</keyword>
<comment type="subcellular location">
    <subcellularLocation>
        <location evidence="1">Secreted</location>
        <location evidence="1">Extracellular space</location>
        <location evidence="1">Extracellular matrix</location>
    </subcellularLocation>
</comment>
<reference evidence="13 14" key="1">
    <citation type="journal article" date="2019" name="Sci. Rep.">
        <title>Orb-weaving spider Araneus ventricosus genome elucidates the spidroin gene catalogue.</title>
        <authorList>
            <person name="Kono N."/>
            <person name="Nakamura H."/>
            <person name="Ohtoshi R."/>
            <person name="Moran D.A.P."/>
            <person name="Shinohara A."/>
            <person name="Yoshida Y."/>
            <person name="Fujiwara M."/>
            <person name="Mori M."/>
            <person name="Tomita M."/>
            <person name="Arakawa K."/>
        </authorList>
    </citation>
    <scope>NUCLEOTIDE SEQUENCE [LARGE SCALE GENOMIC DNA]</scope>
</reference>
<dbReference type="SMART" id="SM00181">
    <property type="entry name" value="EGF"/>
    <property type="match status" value="4"/>
</dbReference>
<feature type="domain" description="EGF-like" evidence="11">
    <location>
        <begin position="251"/>
        <end position="287"/>
    </location>
</feature>
<feature type="domain" description="Nidogen G2 beta-barrel" evidence="12">
    <location>
        <begin position="1"/>
        <end position="113"/>
    </location>
</feature>
<keyword evidence="14" id="KW-1185">Reference proteome</keyword>
<proteinExistence type="predicted"/>
<evidence type="ECO:0000256" key="7">
    <source>
        <dbReference type="ARBA" id="ARBA00022837"/>
    </source>
</evidence>
<keyword evidence="7" id="KW-0106">Calcium</keyword>
<comment type="caution">
    <text evidence="13">The sequence shown here is derived from an EMBL/GenBank/DDBJ whole genome shotgun (WGS) entry which is preliminary data.</text>
</comment>
<dbReference type="CDD" id="cd00054">
    <property type="entry name" value="EGF_CA"/>
    <property type="match status" value="1"/>
</dbReference>
<dbReference type="InterPro" id="IPR018097">
    <property type="entry name" value="EGF_Ca-bd_CS"/>
</dbReference>
<gene>
    <name evidence="13" type="primary">Hmcn1_12</name>
    <name evidence="13" type="ORF">AVEN_81057_1</name>
</gene>
<feature type="domain" description="EGF-like" evidence="11">
    <location>
        <begin position="211"/>
        <end position="250"/>
    </location>
</feature>
<dbReference type="InterPro" id="IPR049883">
    <property type="entry name" value="NOTCH1_EGF-like"/>
</dbReference>
<dbReference type="SUPFAM" id="SSF57196">
    <property type="entry name" value="EGF/Laminin"/>
    <property type="match status" value="1"/>
</dbReference>
<dbReference type="FunFam" id="2.10.25.10:FF:000038">
    <property type="entry name" value="Fibrillin 2"/>
    <property type="match status" value="2"/>
</dbReference>
<dbReference type="PANTHER" id="PTHR47333">
    <property type="entry name" value="VON WILLEBRAND FACTOR C AND EGF DOMAIN-CONTAINING PROTEIN"/>
    <property type="match status" value="1"/>
</dbReference>
<feature type="domain" description="EGF-like" evidence="11">
    <location>
        <begin position="127"/>
        <end position="165"/>
    </location>
</feature>
<dbReference type="InterPro" id="IPR000742">
    <property type="entry name" value="EGF"/>
</dbReference>
<evidence type="ECO:0000259" key="12">
    <source>
        <dbReference type="PROSITE" id="PS50993"/>
    </source>
</evidence>
<dbReference type="Proteomes" id="UP000499080">
    <property type="component" value="Unassembled WGS sequence"/>
</dbReference>
<keyword evidence="4 10" id="KW-0245">EGF-like domain</keyword>
<accession>A0A4Y1ZNC5</accession>
<evidence type="ECO:0000313" key="14">
    <source>
        <dbReference type="Proteomes" id="UP000499080"/>
    </source>
</evidence>
<evidence type="ECO:0000256" key="3">
    <source>
        <dbReference type="ARBA" id="ARBA00022530"/>
    </source>
</evidence>
<feature type="non-terminal residue" evidence="13">
    <location>
        <position position="289"/>
    </location>
</feature>
<dbReference type="PROSITE" id="PS01186">
    <property type="entry name" value="EGF_2"/>
    <property type="match status" value="2"/>
</dbReference>
<dbReference type="SMART" id="SM00179">
    <property type="entry name" value="EGF_CA"/>
    <property type="match status" value="4"/>
</dbReference>
<dbReference type="PROSITE" id="PS50993">
    <property type="entry name" value="NIDOGEN_G2"/>
    <property type="match status" value="1"/>
</dbReference>
<dbReference type="PANTHER" id="PTHR47333:SF4">
    <property type="entry name" value="EGF-LIKE DOMAIN-CONTAINING PROTEIN"/>
    <property type="match status" value="1"/>
</dbReference>
<dbReference type="PROSITE" id="PS01187">
    <property type="entry name" value="EGF_CA"/>
    <property type="match status" value="2"/>
</dbReference>
<dbReference type="Gene3D" id="2.10.25.10">
    <property type="entry name" value="Laminin"/>
    <property type="match status" value="4"/>
</dbReference>
<evidence type="ECO:0000256" key="9">
    <source>
        <dbReference type="ARBA" id="ARBA00023180"/>
    </source>
</evidence>
<evidence type="ECO:0000256" key="5">
    <source>
        <dbReference type="ARBA" id="ARBA00022729"/>
    </source>
</evidence>
<dbReference type="Pfam" id="PF07645">
    <property type="entry name" value="EGF_CA"/>
    <property type="match status" value="4"/>
</dbReference>
<evidence type="ECO:0000256" key="1">
    <source>
        <dbReference type="ARBA" id="ARBA00004498"/>
    </source>
</evidence>
<keyword evidence="5" id="KW-0732">Signal</keyword>
<dbReference type="AlphaFoldDB" id="A0A4Y1ZNC5"/>
<keyword evidence="2" id="KW-0964">Secreted</keyword>
<dbReference type="OrthoDB" id="6490838at2759"/>
<dbReference type="InterPro" id="IPR000152">
    <property type="entry name" value="EGF-type_Asp/Asn_hydroxyl_site"/>
</dbReference>